<dbReference type="Proteomes" id="UP000275385">
    <property type="component" value="Unassembled WGS sequence"/>
</dbReference>
<name>A0A420YAY1_9PEZI</name>
<dbReference type="FunFam" id="3.40.109.10:FF:000001">
    <property type="entry name" value="Nitroreductase family"/>
    <property type="match status" value="1"/>
</dbReference>
<accession>A0A420YAY1</accession>
<dbReference type="InterPro" id="IPR000415">
    <property type="entry name" value="Nitroreductase-like"/>
</dbReference>
<evidence type="ECO:0000256" key="4">
    <source>
        <dbReference type="ARBA" id="ARBA00022490"/>
    </source>
</evidence>
<dbReference type="PANTHER" id="PTHR43035:SF1">
    <property type="entry name" value="FATTY ACID REPRESSION MUTANT PROTEIN 2-RELATED"/>
    <property type="match status" value="1"/>
</dbReference>
<keyword evidence="9" id="KW-1185">Reference proteome</keyword>
<dbReference type="AlphaFoldDB" id="A0A420YAY1"/>
<dbReference type="InterPro" id="IPR033877">
    <property type="entry name" value="Frm2/Hbn1"/>
</dbReference>
<comment type="similarity">
    <text evidence="3">Belongs to the nitroreductase family.</text>
</comment>
<dbReference type="GO" id="GO:0005737">
    <property type="term" value="C:cytoplasm"/>
    <property type="evidence" value="ECO:0007669"/>
    <property type="project" value="UniProtKB-SubCell"/>
</dbReference>
<dbReference type="CDD" id="cd02140">
    <property type="entry name" value="Frm2-like"/>
    <property type="match status" value="1"/>
</dbReference>
<evidence type="ECO:0000256" key="1">
    <source>
        <dbReference type="ARBA" id="ARBA00004123"/>
    </source>
</evidence>
<proteinExistence type="inferred from homology"/>
<dbReference type="EMBL" id="QVQW01000024">
    <property type="protein sequence ID" value="RKU45043.1"/>
    <property type="molecule type" value="Genomic_DNA"/>
</dbReference>
<dbReference type="GO" id="GO:0034599">
    <property type="term" value="P:cellular response to oxidative stress"/>
    <property type="evidence" value="ECO:0007669"/>
    <property type="project" value="InterPro"/>
</dbReference>
<organism evidence="8 9">
    <name type="scientific">Coniochaeta pulveracea</name>
    <dbReference type="NCBI Taxonomy" id="177199"/>
    <lineage>
        <taxon>Eukaryota</taxon>
        <taxon>Fungi</taxon>
        <taxon>Dikarya</taxon>
        <taxon>Ascomycota</taxon>
        <taxon>Pezizomycotina</taxon>
        <taxon>Sordariomycetes</taxon>
        <taxon>Sordariomycetidae</taxon>
        <taxon>Coniochaetales</taxon>
        <taxon>Coniochaetaceae</taxon>
        <taxon>Coniochaeta</taxon>
    </lineage>
</organism>
<sequence>MTRSISKLAPHLFTLTTRVAPRQLPLSSSIRTTPRTFSTTVTMSSQNTPINADAVLDLVKARRSHYVLNKDLSTCSAERVQEIVKQAVLHIPSSFNSQSNRVVVLFGAEHEKLWDMTTEVLKTVVPPENFEPTAQKMALFKGAAGTVLFFEDQEVVEGMQAKFALYADKFPIWATQSDAMLQFTVWTALEAEGLGANLQHYNPIIDSKVAEAYKTPSNWRLNAQLVFGGRTSEAGPKDFMPIEQRFKVFGA</sequence>
<evidence type="ECO:0000259" key="7">
    <source>
        <dbReference type="Pfam" id="PF00881"/>
    </source>
</evidence>
<evidence type="ECO:0000256" key="6">
    <source>
        <dbReference type="ARBA" id="ARBA00023242"/>
    </source>
</evidence>
<dbReference type="InterPro" id="IPR029479">
    <property type="entry name" value="Nitroreductase"/>
</dbReference>
<dbReference type="PANTHER" id="PTHR43035">
    <property type="entry name" value="FATTY ACID REPRESSION MUTANT PROTEIN 2-RELATED"/>
    <property type="match status" value="1"/>
</dbReference>
<comment type="caution">
    <text evidence="8">The sequence shown here is derived from an EMBL/GenBank/DDBJ whole genome shotgun (WGS) entry which is preliminary data.</text>
</comment>
<reference evidence="8 9" key="1">
    <citation type="submission" date="2018-08" db="EMBL/GenBank/DDBJ databases">
        <title>Draft genome of the lignicolous fungus Coniochaeta pulveracea.</title>
        <authorList>
            <person name="Borstlap C.J."/>
            <person name="De Witt R.N."/>
            <person name="Botha A."/>
            <person name="Volschenk H."/>
        </authorList>
    </citation>
    <scope>NUCLEOTIDE SEQUENCE [LARGE SCALE GENOMIC DNA]</scope>
    <source>
        <strain evidence="8 9">CAB683</strain>
    </source>
</reference>
<dbReference type="GO" id="GO:0005634">
    <property type="term" value="C:nucleus"/>
    <property type="evidence" value="ECO:0007669"/>
    <property type="project" value="UniProtKB-SubCell"/>
</dbReference>
<dbReference type="OrthoDB" id="2138173at2759"/>
<dbReference type="Pfam" id="PF00881">
    <property type="entry name" value="Nitroreductase"/>
    <property type="match status" value="1"/>
</dbReference>
<feature type="domain" description="Nitroreductase" evidence="7">
    <location>
        <begin position="59"/>
        <end position="228"/>
    </location>
</feature>
<dbReference type="Gene3D" id="3.40.109.10">
    <property type="entry name" value="NADH Oxidase"/>
    <property type="match status" value="1"/>
</dbReference>
<dbReference type="GO" id="GO:0016491">
    <property type="term" value="F:oxidoreductase activity"/>
    <property type="evidence" value="ECO:0007669"/>
    <property type="project" value="UniProtKB-KW"/>
</dbReference>
<evidence type="ECO:0000256" key="5">
    <source>
        <dbReference type="ARBA" id="ARBA00023002"/>
    </source>
</evidence>
<evidence type="ECO:0000313" key="9">
    <source>
        <dbReference type="Proteomes" id="UP000275385"/>
    </source>
</evidence>
<keyword evidence="5" id="KW-0560">Oxidoreductase</keyword>
<keyword evidence="6" id="KW-0539">Nucleus</keyword>
<evidence type="ECO:0000256" key="2">
    <source>
        <dbReference type="ARBA" id="ARBA00004496"/>
    </source>
</evidence>
<keyword evidence="4" id="KW-0963">Cytoplasm</keyword>
<evidence type="ECO:0000256" key="3">
    <source>
        <dbReference type="ARBA" id="ARBA00007118"/>
    </source>
</evidence>
<dbReference type="STRING" id="177199.A0A420YAY1"/>
<gene>
    <name evidence="8" type="ORF">DL546_005934</name>
</gene>
<evidence type="ECO:0000313" key="8">
    <source>
        <dbReference type="EMBL" id="RKU45043.1"/>
    </source>
</evidence>
<protein>
    <recommendedName>
        <fullName evidence="7">Nitroreductase domain-containing protein</fullName>
    </recommendedName>
</protein>
<dbReference type="SUPFAM" id="SSF55469">
    <property type="entry name" value="FMN-dependent nitroreductase-like"/>
    <property type="match status" value="1"/>
</dbReference>
<comment type="subcellular location">
    <subcellularLocation>
        <location evidence="2">Cytoplasm</location>
    </subcellularLocation>
    <subcellularLocation>
        <location evidence="1">Nucleus</location>
    </subcellularLocation>
</comment>